<dbReference type="EMBL" id="ATNM01000109">
    <property type="protein sequence ID" value="EPR68164.1"/>
    <property type="molecule type" value="Genomic_DNA"/>
</dbReference>
<accession>S7WN75</accession>
<dbReference type="AlphaFoldDB" id="S7WN75"/>
<gene>
    <name evidence="1" type="ORF">ADICYQ_2884</name>
</gene>
<evidence type="ECO:0000313" key="1">
    <source>
        <dbReference type="EMBL" id="EPR68164.1"/>
    </source>
</evidence>
<proteinExistence type="predicted"/>
<sequence length="46" mass="5071">MEGLLRHSSALFIIVPFMASLSPKDFLQQTNSQIQKSQSNYAKTGG</sequence>
<comment type="caution">
    <text evidence="1">The sequence shown here is derived from an EMBL/GenBank/DDBJ whole genome shotgun (WGS) entry which is preliminary data.</text>
</comment>
<name>S7WN75_9BACT</name>
<evidence type="ECO:0000313" key="2">
    <source>
        <dbReference type="Proteomes" id="UP000014974"/>
    </source>
</evidence>
<protein>
    <submittedName>
        <fullName evidence="1">Uncharacterized protein</fullName>
    </submittedName>
</protein>
<reference evidence="1 2" key="1">
    <citation type="journal article" date="2013" name="Genome Announc.">
        <title>Draft Genome Sequence of Cyclobacterium qasimii Strain M12-11BT, Isolated from Arctic Marine Sediment.</title>
        <authorList>
            <person name="Shivaji S."/>
            <person name="Ara S."/>
            <person name="Singh A."/>
            <person name="Kumar Pinnaka A."/>
        </authorList>
    </citation>
    <scope>NUCLEOTIDE SEQUENCE [LARGE SCALE GENOMIC DNA]</scope>
    <source>
        <strain evidence="1 2">M12-11B</strain>
    </source>
</reference>
<dbReference type="Proteomes" id="UP000014974">
    <property type="component" value="Unassembled WGS sequence"/>
</dbReference>
<organism evidence="1 2">
    <name type="scientific">Cyclobacterium qasimii M12-11B</name>
    <dbReference type="NCBI Taxonomy" id="641524"/>
    <lineage>
        <taxon>Bacteria</taxon>
        <taxon>Pseudomonadati</taxon>
        <taxon>Bacteroidota</taxon>
        <taxon>Cytophagia</taxon>
        <taxon>Cytophagales</taxon>
        <taxon>Cyclobacteriaceae</taxon>
        <taxon>Cyclobacterium</taxon>
    </lineage>
</organism>